<feature type="region of interest" description="Disordered" evidence="1">
    <location>
        <begin position="487"/>
        <end position="507"/>
    </location>
</feature>
<dbReference type="eggNOG" id="ENOG502RT9D">
    <property type="taxonomic scope" value="Eukaryota"/>
</dbReference>
<dbReference type="OMA" id="RGWIIFY"/>
<dbReference type="RefSeq" id="XP_045098468.1">
    <property type="nucleotide sequence ID" value="XM_045235678.1"/>
</dbReference>
<dbReference type="AlphaFoldDB" id="B6IG71"/>
<proteinExistence type="predicted"/>
<protein>
    <submittedName>
        <fullName evidence="2">Protein CBG26298</fullName>
    </submittedName>
</protein>
<dbReference type="InParanoid" id="B6IG71"/>
<dbReference type="EMBL" id="HE600986">
    <property type="protein sequence ID" value="CAR98901.1"/>
    <property type="molecule type" value="Genomic_DNA"/>
</dbReference>
<organism evidence="2 3">
    <name type="scientific">Caenorhabditis briggsae</name>
    <dbReference type="NCBI Taxonomy" id="6238"/>
    <lineage>
        <taxon>Eukaryota</taxon>
        <taxon>Metazoa</taxon>
        <taxon>Ecdysozoa</taxon>
        <taxon>Nematoda</taxon>
        <taxon>Chromadorea</taxon>
        <taxon>Rhabditida</taxon>
        <taxon>Rhabditina</taxon>
        <taxon>Rhabditomorpha</taxon>
        <taxon>Rhabditoidea</taxon>
        <taxon>Rhabditidae</taxon>
        <taxon>Peloderinae</taxon>
        <taxon>Caenorhabditis</taxon>
    </lineage>
</organism>
<evidence type="ECO:0000256" key="1">
    <source>
        <dbReference type="SAM" id="MobiDB-lite"/>
    </source>
</evidence>
<dbReference type="PANTHER" id="PTHR38607:SF1">
    <property type="entry name" value="MABP DOMAIN-CONTAINING PROTEIN-RELATED"/>
    <property type="match status" value="1"/>
</dbReference>
<dbReference type="WormBase" id="CBG26298a">
    <property type="protein sequence ID" value="CBP39375"/>
    <property type="gene ID" value="WBGene00087712"/>
</dbReference>
<gene>
    <name evidence="2 4" type="ORF">CBG26298</name>
    <name evidence="2" type="ORF">CBG_26298</name>
</gene>
<reference evidence="2 3" key="1">
    <citation type="journal article" date="2003" name="PLoS Biol.">
        <title>The genome sequence of Caenorhabditis briggsae: a platform for comparative genomics.</title>
        <authorList>
            <person name="Stein L.D."/>
            <person name="Bao Z."/>
            <person name="Blasiar D."/>
            <person name="Blumenthal T."/>
            <person name="Brent M.R."/>
            <person name="Chen N."/>
            <person name="Chinwalla A."/>
            <person name="Clarke L."/>
            <person name="Clee C."/>
            <person name="Coghlan A."/>
            <person name="Coulson A."/>
            <person name="D'Eustachio P."/>
            <person name="Fitch D.H."/>
            <person name="Fulton L.A."/>
            <person name="Fulton R.E."/>
            <person name="Griffiths-Jones S."/>
            <person name="Harris T.W."/>
            <person name="Hillier L.W."/>
            <person name="Kamath R."/>
            <person name="Kuwabara P.E."/>
            <person name="Mardis E.R."/>
            <person name="Marra M.A."/>
            <person name="Miner T.L."/>
            <person name="Minx P."/>
            <person name="Mullikin J.C."/>
            <person name="Plumb R.W."/>
            <person name="Rogers J."/>
            <person name="Schein J.E."/>
            <person name="Sohrmann M."/>
            <person name="Spieth J."/>
            <person name="Stajich J.E."/>
            <person name="Wei C."/>
            <person name="Willey D."/>
            <person name="Wilson R.K."/>
            <person name="Durbin R."/>
            <person name="Waterston R.H."/>
        </authorList>
    </citation>
    <scope>NUCLEOTIDE SEQUENCE [LARGE SCALE GENOMIC DNA]</scope>
    <source>
        <strain evidence="2 3">AF16</strain>
    </source>
</reference>
<evidence type="ECO:0000313" key="4">
    <source>
        <dbReference type="WormBase" id="CBG26298a"/>
    </source>
</evidence>
<sequence>MDLRTVEAIIRRNSTDVGAYFGFSDQISRDIIIDYSYVFRPLGIDLVGKWVRVVVRDPNVVCRPVVIIDDILETRLLNRDPEIRIEASYDSRFKNKYEVFHNNFAGFIIDTDKKVQHIDTRATYSLWITRLHQPGLKASWRVSQDLTLRNTRRVSTQNARDGQQLLRTVDAIVHSVSRDGTGYTAWTRTEKNRITIDSKLCRGYESILGRWVELTLDHYNFVKEDPVLLPDVFETQIKKGITRIRIDFQSTADSEKTRLFYNSYFGNIYDQKQNVPPGENGSWYRGWIIFYLRSGLDTRWRLCNFQNVEGPFVSFTSNNTNEPGTSSGGYDNKNHQEYIRSSSDFHRSESPRKISIERFDDEQQYQRRTSEEWYPSNTIWRPSEPLEDRNHYINDRNSPTLHAFNLDGINQQNDDDTRLNRKEIIYPKDKKETTPLSEEEYYTCSEDGGGNYKTTQAPRMVGRDSISPSGPSSVLYGITENETIDRIGEESTGNNVQESTSSRRLKPKTEKEIELTMLKEDFIRMSVLIRSLTKKGSVAEKMMVANFEDYEELMKLIR</sequence>
<feature type="compositionally biased region" description="Polar residues" evidence="1">
    <location>
        <begin position="491"/>
        <end position="502"/>
    </location>
</feature>
<dbReference type="Proteomes" id="UP000008549">
    <property type="component" value="Unassembled WGS sequence"/>
</dbReference>
<accession>B6IG71</accession>
<dbReference type="PANTHER" id="PTHR38607">
    <property type="entry name" value="PROTEIN CBG00180-RELATED"/>
    <property type="match status" value="1"/>
</dbReference>
<dbReference type="HOGENOM" id="CLU_455795_0_0_1"/>
<keyword evidence="3" id="KW-1185">Reference proteome</keyword>
<reference evidence="2 3" key="2">
    <citation type="journal article" date="2011" name="PLoS Genet.">
        <title>Caenorhabditis briggsae recombinant inbred line genotypes reveal inter-strain incompatibility and the evolution of recombination.</title>
        <authorList>
            <person name="Ross J.A."/>
            <person name="Koboldt D.C."/>
            <person name="Staisch J.E."/>
            <person name="Chamberlin H.M."/>
            <person name="Gupta B.P."/>
            <person name="Miller R.D."/>
            <person name="Baird S.E."/>
            <person name="Haag E.S."/>
        </authorList>
    </citation>
    <scope>NUCLEOTIDE SEQUENCE [LARGE SCALE GENOMIC DNA]</scope>
    <source>
        <strain evidence="2 3">AF16</strain>
    </source>
</reference>
<dbReference type="KEGG" id="cbr:CBG_26298"/>
<dbReference type="GeneID" id="68917779"/>
<evidence type="ECO:0000313" key="2">
    <source>
        <dbReference type="EMBL" id="CAR98901.1"/>
    </source>
</evidence>
<dbReference type="CTD" id="68917779"/>
<name>B6IG71_CAEBR</name>
<evidence type="ECO:0000313" key="3">
    <source>
        <dbReference type="Proteomes" id="UP000008549"/>
    </source>
</evidence>